<reference evidence="4 5" key="1">
    <citation type="submission" date="2015-07" db="EMBL/GenBank/DDBJ databases">
        <title>High-quality genome of monoxenous trypanosomatid Leptomonas pyrrhocoris.</title>
        <authorList>
            <person name="Flegontov P."/>
            <person name="Butenko A."/>
            <person name="Firsov S."/>
            <person name="Vlcek C."/>
            <person name="Logacheva M.D."/>
            <person name="Field M."/>
            <person name="Filatov D."/>
            <person name="Flegontova O."/>
            <person name="Gerasimov E."/>
            <person name="Jackson A.P."/>
            <person name="Kelly S."/>
            <person name="Opperdoes F."/>
            <person name="O'Reilly A."/>
            <person name="Votypka J."/>
            <person name="Yurchenko V."/>
            <person name="Lukes J."/>
        </authorList>
    </citation>
    <scope>NUCLEOTIDE SEQUENCE [LARGE SCALE GENOMIC DNA]</scope>
    <source>
        <strain evidence="4">H10</strain>
    </source>
</reference>
<keyword evidence="2" id="KW-0812">Transmembrane</keyword>
<dbReference type="EMBL" id="LGTL01000022">
    <property type="protein sequence ID" value="KPA75978.1"/>
    <property type="molecule type" value="Genomic_DNA"/>
</dbReference>
<dbReference type="EMBL" id="LGTL01000022">
    <property type="protein sequence ID" value="KPA75977.1"/>
    <property type="molecule type" value="Genomic_DNA"/>
</dbReference>
<dbReference type="InterPro" id="IPR011009">
    <property type="entry name" value="Kinase-like_dom_sf"/>
</dbReference>
<feature type="domain" description="ABC1 atypical kinase-like" evidence="3">
    <location>
        <begin position="163"/>
        <end position="426"/>
    </location>
</feature>
<evidence type="ECO:0000313" key="4">
    <source>
        <dbReference type="EMBL" id="KPA75977.1"/>
    </source>
</evidence>
<keyword evidence="2" id="KW-1133">Transmembrane helix</keyword>
<comment type="caution">
    <text evidence="4">The sequence shown here is derived from an EMBL/GenBank/DDBJ whole genome shotgun (WGS) entry which is preliminary data.</text>
</comment>
<dbReference type="InterPro" id="IPR052402">
    <property type="entry name" value="ADCK_kinase"/>
</dbReference>
<keyword evidence="2" id="KW-0472">Membrane</keyword>
<dbReference type="VEuPathDB" id="TriTrypDB:LpyrH10_22_0920"/>
<comment type="similarity">
    <text evidence="1">Belongs to the protein kinase superfamily. ADCK protein kinase family.</text>
</comment>
<dbReference type="InterPro" id="IPR044095">
    <property type="entry name" value="ADCK2_dom"/>
</dbReference>
<organism evidence="4 5">
    <name type="scientific">Leptomonas pyrrhocoris</name>
    <name type="common">Firebug parasite</name>
    <dbReference type="NCBI Taxonomy" id="157538"/>
    <lineage>
        <taxon>Eukaryota</taxon>
        <taxon>Discoba</taxon>
        <taxon>Euglenozoa</taxon>
        <taxon>Kinetoplastea</taxon>
        <taxon>Metakinetoplastina</taxon>
        <taxon>Trypanosomatida</taxon>
        <taxon>Trypanosomatidae</taxon>
        <taxon>Leishmaniinae</taxon>
        <taxon>Leptomonas</taxon>
    </lineage>
</organism>
<evidence type="ECO:0000256" key="1">
    <source>
        <dbReference type="ARBA" id="ARBA00009670"/>
    </source>
</evidence>
<dbReference type="Proteomes" id="UP000037923">
    <property type="component" value="Unassembled WGS sequence"/>
</dbReference>
<dbReference type="GeneID" id="26908417"/>
<protein>
    <recommendedName>
        <fullName evidence="3">ABC1 atypical kinase-like domain-containing protein</fullName>
    </recommendedName>
</protein>
<dbReference type="PANTHER" id="PTHR45890:SF1">
    <property type="entry name" value="AARF DOMAIN CONTAINING KINASE 2"/>
    <property type="match status" value="1"/>
</dbReference>
<dbReference type="OrthoDB" id="427480at2759"/>
<dbReference type="RefSeq" id="XP_015654417.1">
    <property type="nucleotide sequence ID" value="XM_015807022.1"/>
</dbReference>
<evidence type="ECO:0000256" key="2">
    <source>
        <dbReference type="SAM" id="Phobius"/>
    </source>
</evidence>
<proteinExistence type="inferred from homology"/>
<dbReference type="SUPFAM" id="SSF56112">
    <property type="entry name" value="Protein kinase-like (PK-like)"/>
    <property type="match status" value="1"/>
</dbReference>
<name>A0A0M9FU30_LEPPY</name>
<dbReference type="Pfam" id="PF03109">
    <property type="entry name" value="ABC1"/>
    <property type="match status" value="1"/>
</dbReference>
<dbReference type="PANTHER" id="PTHR45890">
    <property type="entry name" value="AARF DOMAIN CONTAINING KINASE 2 (PREDICTED)"/>
    <property type="match status" value="1"/>
</dbReference>
<dbReference type="AlphaFoldDB" id="A0A0M9FU30"/>
<accession>A0A0M9FU30</accession>
<dbReference type="CDD" id="cd13971">
    <property type="entry name" value="ADCK2-like"/>
    <property type="match status" value="1"/>
</dbReference>
<dbReference type="OMA" id="IPRLYSQ"/>
<gene>
    <name evidence="4" type="ORF">ABB37_08132</name>
</gene>
<dbReference type="RefSeq" id="XP_015654416.1">
    <property type="nucleotide sequence ID" value="XM_015807021.1"/>
</dbReference>
<feature type="transmembrane region" description="Helical" evidence="2">
    <location>
        <begin position="18"/>
        <end position="37"/>
    </location>
</feature>
<feature type="transmembrane region" description="Helical" evidence="2">
    <location>
        <begin position="84"/>
        <end position="109"/>
    </location>
</feature>
<sequence>MSATEFRRRVTSLGRRQVLTFGAAATGFCGLGGYIYYQRIHLPDFQREELKRKMPVPVRKTSLYVAGTAKGDGLLPETRTMPTVVFYIFAAYRMVLLFVRCVPVVWYGFLAFGLHLCPEKVFYNKIAAFLSSMGPSYIKLGQWMATRPDFFPDEMCATLETLYDRTAPHSWSHTEKILRAKFTDGPFKGQNALRFISEVEKVPINSGSIAQVHRAKLRESIDGVPAGTELALKVTHPHICEEVAADLVAMRLFVTVGNKLIPGMRYFNLDASIKEFSSLIRSQLNLLVESDNLKQFKYNFRDVNGVIFPTPLDSLSTENVLFETFEVGQPVQGVPTSEENSDFAELGCHMFLKMLFEDNFVHSDLHPGNVLLRTNNIEGTRQYYPDGKRKLHREIIILDTGLVTTLSKDERNNFISLFAAVACGDGELGAELMMDRLPPSLQKTQSPQDRERFKKEMKAVFDMVAPGNHGFRLSTVQIGAVLAKVMRTVRENRMPLDGNFASLVLTVIVGEGLGRKLSPDFNIFAESAPYLVAFLEDGELYFLANKLQQTYGATALLRDASAMVRPRKASTYMEMGARKVSSVLRKIFSSDETPAHG</sequence>
<dbReference type="InterPro" id="IPR004147">
    <property type="entry name" value="ABC1_dom"/>
</dbReference>
<evidence type="ECO:0000259" key="3">
    <source>
        <dbReference type="Pfam" id="PF03109"/>
    </source>
</evidence>
<keyword evidence="5" id="KW-1185">Reference proteome</keyword>
<evidence type="ECO:0000313" key="5">
    <source>
        <dbReference type="Proteomes" id="UP000037923"/>
    </source>
</evidence>